<dbReference type="EMBL" id="FMAR01000014">
    <property type="protein sequence ID" value="SCC54709.1"/>
    <property type="molecule type" value="Genomic_DNA"/>
</dbReference>
<keyword evidence="5 6" id="KW-0472">Membrane</keyword>
<dbReference type="STRING" id="1335309.GA0116948_11414"/>
<evidence type="ECO:0000256" key="5">
    <source>
        <dbReference type="ARBA" id="ARBA00023136"/>
    </source>
</evidence>
<gene>
    <name evidence="7" type="ORF">GA0116948_11414</name>
</gene>
<reference evidence="7 8" key="1">
    <citation type="submission" date="2016-08" db="EMBL/GenBank/DDBJ databases">
        <authorList>
            <person name="Seilhamer J.J."/>
        </authorList>
    </citation>
    <scope>NUCLEOTIDE SEQUENCE [LARGE SCALE GENOMIC DNA]</scope>
    <source>
        <strain evidence="7 8">A37T2</strain>
    </source>
</reference>
<dbReference type="InterPro" id="IPR039653">
    <property type="entry name" value="Prenyltransferase"/>
</dbReference>
<accession>A0A1C4FFA6</accession>
<keyword evidence="2" id="KW-1003">Cell membrane</keyword>
<organism evidence="7 8">
    <name type="scientific">Chitinophaga costaii</name>
    <dbReference type="NCBI Taxonomy" id="1335309"/>
    <lineage>
        <taxon>Bacteria</taxon>
        <taxon>Pseudomonadati</taxon>
        <taxon>Bacteroidota</taxon>
        <taxon>Chitinophagia</taxon>
        <taxon>Chitinophagales</taxon>
        <taxon>Chitinophagaceae</taxon>
        <taxon>Chitinophaga</taxon>
    </lineage>
</organism>
<keyword evidence="3 6" id="KW-0812">Transmembrane</keyword>
<dbReference type="PANTHER" id="PTHR11048:SF5">
    <property type="entry name" value="DECAPRENYL-PHOSPHATE PHOSPHORIBOSYLTRANSFERASE"/>
    <property type="match status" value="1"/>
</dbReference>
<keyword evidence="7" id="KW-0808">Transferase</keyword>
<dbReference type="GO" id="GO:0009247">
    <property type="term" value="P:glycolipid biosynthetic process"/>
    <property type="evidence" value="ECO:0007669"/>
    <property type="project" value="TreeGrafter"/>
</dbReference>
<dbReference type="InterPro" id="IPR000537">
    <property type="entry name" value="UbiA_prenyltransferase"/>
</dbReference>
<dbReference type="CDD" id="cd13963">
    <property type="entry name" value="PT_UbiA_2"/>
    <property type="match status" value="1"/>
</dbReference>
<evidence type="ECO:0000256" key="6">
    <source>
        <dbReference type="SAM" id="Phobius"/>
    </source>
</evidence>
<protein>
    <submittedName>
        <fullName evidence="7">4-hydroxybenzoate polyprenyltransferase</fullName>
    </submittedName>
</protein>
<evidence type="ECO:0000256" key="3">
    <source>
        <dbReference type="ARBA" id="ARBA00022692"/>
    </source>
</evidence>
<comment type="subcellular location">
    <subcellularLocation>
        <location evidence="1">Membrane</location>
        <topology evidence="1">Multi-pass membrane protein</topology>
    </subcellularLocation>
</comment>
<sequence length="379" mass="42956">MLGRLPALLLVLGHHLAYKHFFSFFFKKRLSNHSSHLPLSLARSSGYTGRSQFLTPGRQGLNREFGLGWLTFSVYLAGKSFVYLVQYLKLLRPTHWAKNGFLFIPLFFAGEIFNLHMVGPVLLGFVAFSLAASSVYIINDYMDIEADRAHPVKSKRPLASGAVSKPAALVLFGICLLAAFALAWYVKPKFFFVIGVYFLLNVAYTFGLKNISILDILILSMGFVFRIKCGGIASNIAISEWLVIMVFLLALFLAIAKRRDDVLLKQTSGKDMRKAAKGYNLDFMNVMLSLVSAIIIVSYLMYTLAPATMEHFKTYRLYYTSLFVIAGLLRYLQITYVESNTGSPTKILYKDRFIQLTILLWILSFYVLIYLPTDKSFFE</sequence>
<feature type="transmembrane region" description="Helical" evidence="6">
    <location>
        <begin position="190"/>
        <end position="206"/>
    </location>
</feature>
<feature type="transmembrane region" description="Helical" evidence="6">
    <location>
        <begin position="283"/>
        <end position="302"/>
    </location>
</feature>
<dbReference type="Proteomes" id="UP000242818">
    <property type="component" value="Unassembled WGS sequence"/>
</dbReference>
<feature type="transmembrane region" description="Helical" evidence="6">
    <location>
        <begin position="314"/>
        <end position="332"/>
    </location>
</feature>
<proteinExistence type="predicted"/>
<keyword evidence="8" id="KW-1185">Reference proteome</keyword>
<dbReference type="Pfam" id="PF01040">
    <property type="entry name" value="UbiA"/>
    <property type="match status" value="1"/>
</dbReference>
<dbReference type="InterPro" id="IPR044878">
    <property type="entry name" value="UbiA_sf"/>
</dbReference>
<dbReference type="PANTHER" id="PTHR11048">
    <property type="entry name" value="PRENYLTRANSFERASES"/>
    <property type="match status" value="1"/>
</dbReference>
<feature type="transmembrane region" description="Helical" evidence="6">
    <location>
        <begin position="163"/>
        <end position="184"/>
    </location>
</feature>
<dbReference type="GO" id="GO:0005886">
    <property type="term" value="C:plasma membrane"/>
    <property type="evidence" value="ECO:0007669"/>
    <property type="project" value="TreeGrafter"/>
</dbReference>
<evidence type="ECO:0000313" key="8">
    <source>
        <dbReference type="Proteomes" id="UP000242818"/>
    </source>
</evidence>
<dbReference type="NCBIfam" id="NF008977">
    <property type="entry name" value="PRK12324.1-2"/>
    <property type="match status" value="1"/>
</dbReference>
<evidence type="ECO:0000256" key="1">
    <source>
        <dbReference type="ARBA" id="ARBA00004141"/>
    </source>
</evidence>
<feature type="transmembrane region" description="Helical" evidence="6">
    <location>
        <begin position="239"/>
        <end position="256"/>
    </location>
</feature>
<feature type="transmembrane region" description="Helical" evidence="6">
    <location>
        <begin position="66"/>
        <end position="84"/>
    </location>
</feature>
<evidence type="ECO:0000256" key="2">
    <source>
        <dbReference type="ARBA" id="ARBA00022475"/>
    </source>
</evidence>
<evidence type="ECO:0000313" key="7">
    <source>
        <dbReference type="EMBL" id="SCC54709.1"/>
    </source>
</evidence>
<feature type="transmembrane region" description="Helical" evidence="6">
    <location>
        <begin position="353"/>
        <end position="371"/>
    </location>
</feature>
<dbReference type="GO" id="GO:0016765">
    <property type="term" value="F:transferase activity, transferring alkyl or aryl (other than methyl) groups"/>
    <property type="evidence" value="ECO:0007669"/>
    <property type="project" value="InterPro"/>
</dbReference>
<name>A0A1C4FFA6_9BACT</name>
<dbReference type="AlphaFoldDB" id="A0A1C4FFA6"/>
<dbReference type="Gene3D" id="1.10.357.140">
    <property type="entry name" value="UbiA prenyltransferase"/>
    <property type="match status" value="1"/>
</dbReference>
<feature type="transmembrane region" description="Helical" evidence="6">
    <location>
        <begin position="96"/>
        <end position="115"/>
    </location>
</feature>
<evidence type="ECO:0000256" key="4">
    <source>
        <dbReference type="ARBA" id="ARBA00022989"/>
    </source>
</evidence>
<keyword evidence="4 6" id="KW-1133">Transmembrane helix</keyword>